<evidence type="ECO:0000313" key="1">
    <source>
        <dbReference type="EMBL" id="KAI8562213.1"/>
    </source>
</evidence>
<sequence>MRFGPQAHKQQACASAPVACAGRDVDPGPDPAQTRPDCIPCLINFWQSYETAIHGFKTPERFPNSPQRAPVACAGRDVDPGPDPAQTRPDCIPCLINFWQSYETAIHGFKTPERFPNSPQLSQSHAILSSSSKTHNPHTPMAETDAGSSEGRGGGDEERPRHETETPEARINDQTAEAGMAIAGAIVSRGDGGNGSHAAEAGGGGDGRTPVDQERVPVDPRPVGPQVDQMG</sequence>
<proteinExistence type="predicted"/>
<evidence type="ECO:0000313" key="2">
    <source>
        <dbReference type="Proteomes" id="UP001062846"/>
    </source>
</evidence>
<dbReference type="Proteomes" id="UP001062846">
    <property type="component" value="Chromosome 3"/>
</dbReference>
<keyword evidence="2" id="KW-1185">Reference proteome</keyword>
<protein>
    <submittedName>
        <fullName evidence="1">Uncharacterized protein</fullName>
    </submittedName>
</protein>
<reference evidence="1" key="1">
    <citation type="submission" date="2022-02" db="EMBL/GenBank/DDBJ databases">
        <title>Plant Genome Project.</title>
        <authorList>
            <person name="Zhang R.-G."/>
        </authorList>
    </citation>
    <scope>NUCLEOTIDE SEQUENCE</scope>
    <source>
        <strain evidence="1">AT1</strain>
    </source>
</reference>
<name>A0ACC0PBS9_RHOML</name>
<accession>A0ACC0PBS9</accession>
<comment type="caution">
    <text evidence="1">The sequence shown here is derived from an EMBL/GenBank/DDBJ whole genome shotgun (WGS) entry which is preliminary data.</text>
</comment>
<gene>
    <name evidence="1" type="ORF">RHMOL_Rhmol03G0017200</name>
</gene>
<dbReference type="EMBL" id="CM046390">
    <property type="protein sequence ID" value="KAI8562213.1"/>
    <property type="molecule type" value="Genomic_DNA"/>
</dbReference>
<organism evidence="1 2">
    <name type="scientific">Rhododendron molle</name>
    <name type="common">Chinese azalea</name>
    <name type="synonym">Azalea mollis</name>
    <dbReference type="NCBI Taxonomy" id="49168"/>
    <lineage>
        <taxon>Eukaryota</taxon>
        <taxon>Viridiplantae</taxon>
        <taxon>Streptophyta</taxon>
        <taxon>Embryophyta</taxon>
        <taxon>Tracheophyta</taxon>
        <taxon>Spermatophyta</taxon>
        <taxon>Magnoliopsida</taxon>
        <taxon>eudicotyledons</taxon>
        <taxon>Gunneridae</taxon>
        <taxon>Pentapetalae</taxon>
        <taxon>asterids</taxon>
        <taxon>Ericales</taxon>
        <taxon>Ericaceae</taxon>
        <taxon>Ericoideae</taxon>
        <taxon>Rhodoreae</taxon>
        <taxon>Rhododendron</taxon>
    </lineage>
</organism>